<dbReference type="GO" id="GO:0008932">
    <property type="term" value="F:lytic endotransglycosylase activity"/>
    <property type="evidence" value="ECO:0007669"/>
    <property type="project" value="TreeGrafter"/>
</dbReference>
<dbReference type="CDD" id="cd00118">
    <property type="entry name" value="LysM"/>
    <property type="match status" value="2"/>
</dbReference>
<sequence>MKIVQQVVAGFLVACVSLGLVIGAFSAAFAESAVFSTATLESSPEPTQPAPAYIPLPTRTPTKQPPPTLTPTIACLPPEGWQKYETQSGDTIEELAARFAITKEQIRAANCLISDQILPNTELYLPRVPATLTPSATINPTATPGCGAPAGWITYTVRLNDNLFRIGYNFGISVQELQTANCLGNTQIIRPGQVLYVPNVATRTPLPSATPVEEDDDEDKKPTLPPYP</sequence>
<feature type="region of interest" description="Disordered" evidence="1">
    <location>
        <begin position="205"/>
        <end position="228"/>
    </location>
</feature>
<feature type="region of interest" description="Disordered" evidence="1">
    <location>
        <begin position="40"/>
        <end position="66"/>
    </location>
</feature>
<dbReference type="SMART" id="SM00257">
    <property type="entry name" value="LysM"/>
    <property type="match status" value="2"/>
</dbReference>
<dbReference type="Proteomes" id="UP000050417">
    <property type="component" value="Unassembled WGS sequence"/>
</dbReference>
<dbReference type="STRING" id="1134406.ADN00_12205"/>
<dbReference type="PANTHER" id="PTHR33734:SF22">
    <property type="entry name" value="MEMBRANE-BOUND LYTIC MUREIN TRANSGLYCOSYLASE D"/>
    <property type="match status" value="1"/>
</dbReference>
<keyword evidence="2" id="KW-0732">Signal</keyword>
<dbReference type="RefSeq" id="WP_075063294.1">
    <property type="nucleotide sequence ID" value="NZ_LGCL01000026.1"/>
</dbReference>
<feature type="chain" id="PRO_5006133205" description="LysM domain-containing protein" evidence="2">
    <location>
        <begin position="31"/>
        <end position="228"/>
    </location>
</feature>
<evidence type="ECO:0000259" key="3">
    <source>
        <dbReference type="PROSITE" id="PS51782"/>
    </source>
</evidence>
<dbReference type="PROSITE" id="PS51782">
    <property type="entry name" value="LYSM"/>
    <property type="match status" value="2"/>
</dbReference>
<feature type="signal peptide" evidence="2">
    <location>
        <begin position="1"/>
        <end position="30"/>
    </location>
</feature>
<dbReference type="AlphaFoldDB" id="A0A0P6XSZ8"/>
<accession>A0A0P6XSZ8</accession>
<evidence type="ECO:0000313" key="5">
    <source>
        <dbReference type="Proteomes" id="UP000050417"/>
    </source>
</evidence>
<organism evidence="4 5">
    <name type="scientific">Ornatilinea apprima</name>
    <dbReference type="NCBI Taxonomy" id="1134406"/>
    <lineage>
        <taxon>Bacteria</taxon>
        <taxon>Bacillati</taxon>
        <taxon>Chloroflexota</taxon>
        <taxon>Anaerolineae</taxon>
        <taxon>Anaerolineales</taxon>
        <taxon>Anaerolineaceae</taxon>
        <taxon>Ornatilinea</taxon>
    </lineage>
</organism>
<evidence type="ECO:0000256" key="1">
    <source>
        <dbReference type="SAM" id="MobiDB-lite"/>
    </source>
</evidence>
<keyword evidence="5" id="KW-1185">Reference proteome</keyword>
<proteinExistence type="predicted"/>
<feature type="domain" description="LysM" evidence="3">
    <location>
        <begin position="153"/>
        <end position="197"/>
    </location>
</feature>
<dbReference type="SUPFAM" id="SSF54106">
    <property type="entry name" value="LysM domain"/>
    <property type="match status" value="2"/>
</dbReference>
<reference evidence="4 5" key="1">
    <citation type="submission" date="2015-07" db="EMBL/GenBank/DDBJ databases">
        <title>Genome sequence of Ornatilinea apprima DSM 23815.</title>
        <authorList>
            <person name="Hemp J."/>
            <person name="Ward L.M."/>
            <person name="Pace L.A."/>
            <person name="Fischer W.W."/>
        </authorList>
    </citation>
    <scope>NUCLEOTIDE SEQUENCE [LARGE SCALE GENOMIC DNA]</scope>
    <source>
        <strain evidence="4 5">P3M-1</strain>
    </source>
</reference>
<evidence type="ECO:0000313" key="4">
    <source>
        <dbReference type="EMBL" id="KPL76097.1"/>
    </source>
</evidence>
<dbReference type="PROSITE" id="PS51257">
    <property type="entry name" value="PROKAR_LIPOPROTEIN"/>
    <property type="match status" value="1"/>
</dbReference>
<comment type="caution">
    <text evidence="4">The sequence shown here is derived from an EMBL/GenBank/DDBJ whole genome shotgun (WGS) entry which is preliminary data.</text>
</comment>
<name>A0A0P6XSZ8_9CHLR</name>
<feature type="domain" description="LysM" evidence="3">
    <location>
        <begin position="82"/>
        <end position="125"/>
    </location>
</feature>
<protein>
    <recommendedName>
        <fullName evidence="3">LysM domain-containing protein</fullName>
    </recommendedName>
</protein>
<dbReference type="PANTHER" id="PTHR33734">
    <property type="entry name" value="LYSM DOMAIN-CONTAINING GPI-ANCHORED PROTEIN 2"/>
    <property type="match status" value="1"/>
</dbReference>
<evidence type="ECO:0000256" key="2">
    <source>
        <dbReference type="SAM" id="SignalP"/>
    </source>
</evidence>
<dbReference type="EMBL" id="LGCL01000026">
    <property type="protein sequence ID" value="KPL76097.1"/>
    <property type="molecule type" value="Genomic_DNA"/>
</dbReference>
<gene>
    <name evidence="4" type="ORF">ADN00_12205</name>
</gene>
<dbReference type="Gene3D" id="3.10.350.10">
    <property type="entry name" value="LysM domain"/>
    <property type="match status" value="2"/>
</dbReference>
<dbReference type="InterPro" id="IPR036779">
    <property type="entry name" value="LysM_dom_sf"/>
</dbReference>
<dbReference type="InterPro" id="IPR018392">
    <property type="entry name" value="LysM"/>
</dbReference>
<dbReference type="Pfam" id="PF01476">
    <property type="entry name" value="LysM"/>
    <property type="match status" value="2"/>
</dbReference>
<dbReference type="OrthoDB" id="166845at2"/>